<comment type="similarity">
    <text evidence="1 3">Belongs to the Nudix hydrolase family.</text>
</comment>
<organism evidence="5 6">
    <name type="scientific">Actinomadura rubrisoli</name>
    <dbReference type="NCBI Taxonomy" id="2530368"/>
    <lineage>
        <taxon>Bacteria</taxon>
        <taxon>Bacillati</taxon>
        <taxon>Actinomycetota</taxon>
        <taxon>Actinomycetes</taxon>
        <taxon>Streptosporangiales</taxon>
        <taxon>Thermomonosporaceae</taxon>
        <taxon>Actinomadura</taxon>
    </lineage>
</organism>
<dbReference type="PANTHER" id="PTHR43736:SF1">
    <property type="entry name" value="DIHYDRONEOPTERIN TRIPHOSPHATE DIPHOSPHATASE"/>
    <property type="match status" value="1"/>
</dbReference>
<dbReference type="PROSITE" id="PS00893">
    <property type="entry name" value="NUDIX_BOX"/>
    <property type="match status" value="1"/>
</dbReference>
<feature type="domain" description="Nudix hydrolase" evidence="4">
    <location>
        <begin position="63"/>
        <end position="177"/>
    </location>
</feature>
<dbReference type="SUPFAM" id="SSF55811">
    <property type="entry name" value="Nudix"/>
    <property type="match status" value="1"/>
</dbReference>
<evidence type="ECO:0000256" key="1">
    <source>
        <dbReference type="ARBA" id="ARBA00005582"/>
    </source>
</evidence>
<dbReference type="RefSeq" id="WP_131901652.1">
    <property type="nucleotide sequence ID" value="NZ_SMKU01000306.1"/>
</dbReference>
<dbReference type="PRINTS" id="PR00502">
    <property type="entry name" value="NUDIXFAMILY"/>
</dbReference>
<dbReference type="InterPro" id="IPR000086">
    <property type="entry name" value="NUDIX_hydrolase_dom"/>
</dbReference>
<dbReference type="PANTHER" id="PTHR43736">
    <property type="entry name" value="ADP-RIBOSE PYROPHOSPHATASE"/>
    <property type="match status" value="1"/>
</dbReference>
<dbReference type="InterPro" id="IPR020084">
    <property type="entry name" value="NUDIX_hydrolase_CS"/>
</dbReference>
<accession>A0A4R5AG36</accession>
<dbReference type="Pfam" id="PF00293">
    <property type="entry name" value="NUDIX"/>
    <property type="match status" value="1"/>
</dbReference>
<reference evidence="5 6" key="1">
    <citation type="submission" date="2019-03" db="EMBL/GenBank/DDBJ databases">
        <title>Draft genome sequences of novel Actinobacteria.</title>
        <authorList>
            <person name="Sahin N."/>
            <person name="Ay H."/>
            <person name="Saygin H."/>
        </authorList>
    </citation>
    <scope>NUCLEOTIDE SEQUENCE [LARGE SCALE GENOMIC DNA]</scope>
    <source>
        <strain evidence="5 6">H3C3</strain>
    </source>
</reference>
<dbReference type="Gene3D" id="3.90.79.10">
    <property type="entry name" value="Nucleoside Triphosphate Pyrophosphohydrolase"/>
    <property type="match status" value="1"/>
</dbReference>
<keyword evidence="2 3" id="KW-0378">Hydrolase</keyword>
<evidence type="ECO:0000259" key="4">
    <source>
        <dbReference type="PROSITE" id="PS51462"/>
    </source>
</evidence>
<comment type="caution">
    <text evidence="5">The sequence shown here is derived from an EMBL/GenBank/DDBJ whole genome shotgun (WGS) entry which is preliminary data.</text>
</comment>
<evidence type="ECO:0000313" key="6">
    <source>
        <dbReference type="Proteomes" id="UP000294513"/>
    </source>
</evidence>
<dbReference type="GO" id="GO:0016787">
    <property type="term" value="F:hydrolase activity"/>
    <property type="evidence" value="ECO:0007669"/>
    <property type="project" value="UniProtKB-KW"/>
</dbReference>
<dbReference type="InterPro" id="IPR015797">
    <property type="entry name" value="NUDIX_hydrolase-like_dom_sf"/>
</dbReference>
<feature type="non-terminal residue" evidence="5">
    <location>
        <position position="177"/>
    </location>
</feature>
<evidence type="ECO:0000256" key="2">
    <source>
        <dbReference type="ARBA" id="ARBA00022801"/>
    </source>
</evidence>
<name>A0A4R5AG36_9ACTN</name>
<gene>
    <name evidence="5" type="ORF">E1298_36705</name>
</gene>
<proteinExistence type="inferred from homology"/>
<dbReference type="Proteomes" id="UP000294513">
    <property type="component" value="Unassembled WGS sequence"/>
</dbReference>
<protein>
    <submittedName>
        <fullName evidence="5">NUDIX hydrolase</fullName>
    </submittedName>
</protein>
<evidence type="ECO:0000256" key="3">
    <source>
        <dbReference type="RuleBase" id="RU003476"/>
    </source>
</evidence>
<evidence type="ECO:0000313" key="5">
    <source>
        <dbReference type="EMBL" id="TDD70326.1"/>
    </source>
</evidence>
<dbReference type="OrthoDB" id="5183656at2"/>
<sequence>MKLDVEVPDDGRRHQYCWGCRAETVRPEHGAPGFTCTTCGHTHSRALVIDPALTWWTDDSGEYWHESAGVFVRRADGLFLFFERVFFPLQWTVPAGHVDTGEAPRHAARRELQEEVGLTIGTADLTELSVDDMPDDSCWRGSDAHRWHSFLVDVPADTTVQVLEEGRRPTWLPLPLP</sequence>
<dbReference type="PROSITE" id="PS51462">
    <property type="entry name" value="NUDIX"/>
    <property type="match status" value="1"/>
</dbReference>
<keyword evidence="6" id="KW-1185">Reference proteome</keyword>
<dbReference type="InterPro" id="IPR020476">
    <property type="entry name" value="Nudix_hydrolase"/>
</dbReference>
<dbReference type="EMBL" id="SMKU01000306">
    <property type="protein sequence ID" value="TDD70326.1"/>
    <property type="molecule type" value="Genomic_DNA"/>
</dbReference>
<dbReference type="AlphaFoldDB" id="A0A4R5AG36"/>